<feature type="compositionally biased region" description="Basic and acidic residues" evidence="25">
    <location>
        <begin position="530"/>
        <end position="546"/>
    </location>
</feature>
<keyword evidence="13" id="KW-0391">Immunity</keyword>
<accession>A0A8B8BFT4</accession>
<keyword evidence="6" id="KW-0813">Transport</keyword>
<evidence type="ECO:0000256" key="19">
    <source>
        <dbReference type="ARBA" id="ARBA00023242"/>
    </source>
</evidence>
<feature type="region of interest" description="Disordered" evidence="25">
    <location>
        <begin position="1"/>
        <end position="100"/>
    </location>
</feature>
<feature type="region of interest" description="Disordered" evidence="25">
    <location>
        <begin position="164"/>
        <end position="187"/>
    </location>
</feature>
<keyword evidence="7" id="KW-0158">Chromosome</keyword>
<evidence type="ECO:0000256" key="20">
    <source>
        <dbReference type="ARBA" id="ARBA00023315"/>
    </source>
</evidence>
<evidence type="ECO:0000256" key="25">
    <source>
        <dbReference type="SAM" id="MobiDB-lite"/>
    </source>
</evidence>
<evidence type="ECO:0000313" key="29">
    <source>
        <dbReference type="RefSeq" id="XP_022302098.1"/>
    </source>
</evidence>
<dbReference type="GO" id="GO:0002376">
    <property type="term" value="P:immune system process"/>
    <property type="evidence" value="ECO:0007669"/>
    <property type="project" value="UniProtKB-KW"/>
</dbReference>
<evidence type="ECO:0000256" key="13">
    <source>
        <dbReference type="ARBA" id="ARBA00022859"/>
    </source>
</evidence>
<feature type="compositionally biased region" description="Polar residues" evidence="25">
    <location>
        <begin position="1"/>
        <end position="26"/>
    </location>
</feature>
<dbReference type="RefSeq" id="XP_022302097.1">
    <property type="nucleotide sequence ID" value="XM_022446389.1"/>
</dbReference>
<dbReference type="GO" id="GO:0070390">
    <property type="term" value="C:transcription export complex 2"/>
    <property type="evidence" value="ECO:0007669"/>
    <property type="project" value="TreeGrafter"/>
</dbReference>
<dbReference type="Proteomes" id="UP000694844">
    <property type="component" value="Chromosome 8"/>
</dbReference>
<dbReference type="CDD" id="cd12443">
    <property type="entry name" value="RRM_MCM3A_like"/>
    <property type="match status" value="1"/>
</dbReference>
<dbReference type="InterPro" id="IPR031907">
    <property type="entry name" value="MCM3AP_GANP"/>
</dbReference>
<reference evidence="28 29" key="1">
    <citation type="submission" date="2025-04" db="UniProtKB">
        <authorList>
            <consortium name="RefSeq"/>
        </authorList>
    </citation>
    <scope>IDENTIFICATION</scope>
    <source>
        <tissue evidence="28 29">Whole sample</tissue>
    </source>
</reference>
<dbReference type="GO" id="GO:0003723">
    <property type="term" value="F:RNA binding"/>
    <property type="evidence" value="ECO:0007669"/>
    <property type="project" value="UniProtKB-UniRule"/>
</dbReference>
<dbReference type="KEGG" id="cvn:111110055"/>
<dbReference type="GO" id="GO:0005654">
    <property type="term" value="C:nucleoplasm"/>
    <property type="evidence" value="ECO:0007669"/>
    <property type="project" value="UniProtKB-SubCell"/>
</dbReference>
<evidence type="ECO:0000256" key="7">
    <source>
        <dbReference type="ARBA" id="ARBA00022454"/>
    </source>
</evidence>
<evidence type="ECO:0000256" key="14">
    <source>
        <dbReference type="ARBA" id="ARBA00022927"/>
    </source>
</evidence>
<dbReference type="GeneID" id="111110055"/>
<keyword evidence="16" id="KW-0811">Translocation</keyword>
<dbReference type="PANTHER" id="PTHR12436:SF3">
    <property type="entry name" value="GERMINAL-CENTER ASSOCIATED NUCLEAR PROTEIN"/>
    <property type="match status" value="1"/>
</dbReference>
<dbReference type="SUPFAM" id="SSF54928">
    <property type="entry name" value="RNA-binding domain, RBD"/>
    <property type="match status" value="1"/>
</dbReference>
<feature type="compositionally biased region" description="Pro residues" evidence="25">
    <location>
        <begin position="1177"/>
        <end position="1188"/>
    </location>
</feature>
<dbReference type="GO" id="GO:0061733">
    <property type="term" value="F:protein-lysine-acetyltransferase activity"/>
    <property type="evidence" value="ECO:0007669"/>
    <property type="project" value="UniProtKB-EC"/>
</dbReference>
<comment type="similarity">
    <text evidence="21">Belongs to the SAC3 family.</text>
</comment>
<keyword evidence="9" id="KW-0963">Cytoplasm</keyword>
<dbReference type="EC" id="2.3.1.48" evidence="5"/>
<dbReference type="Pfam" id="PF03399">
    <property type="entry name" value="SAC3_GANP"/>
    <property type="match status" value="1"/>
</dbReference>
<dbReference type="InterPro" id="IPR000504">
    <property type="entry name" value="RRM_dom"/>
</dbReference>
<evidence type="ECO:0000256" key="22">
    <source>
        <dbReference type="ARBA" id="ARBA00055631"/>
    </source>
</evidence>
<dbReference type="InterPro" id="IPR005062">
    <property type="entry name" value="SAC3/GANP/THP3_conserved"/>
</dbReference>
<feature type="region of interest" description="Disordered" evidence="25">
    <location>
        <begin position="646"/>
        <end position="740"/>
    </location>
</feature>
<dbReference type="Pfam" id="PF16769">
    <property type="entry name" value="MCM3AP_GANP"/>
    <property type="match status" value="1"/>
</dbReference>
<dbReference type="SMART" id="SM00360">
    <property type="entry name" value="RRM"/>
    <property type="match status" value="1"/>
</dbReference>
<evidence type="ECO:0000256" key="8">
    <source>
        <dbReference type="ARBA" id="ARBA00022481"/>
    </source>
</evidence>
<dbReference type="RefSeq" id="XP_022302098.1">
    <property type="nucleotide sequence ID" value="XM_022446390.1"/>
</dbReference>
<evidence type="ECO:0000256" key="5">
    <source>
        <dbReference type="ARBA" id="ARBA00013184"/>
    </source>
</evidence>
<keyword evidence="27" id="KW-1185">Reference proteome</keyword>
<dbReference type="InterPro" id="IPR034265">
    <property type="entry name" value="MCM3AP_RRM"/>
</dbReference>
<dbReference type="GO" id="GO:0015031">
    <property type="term" value="P:protein transport"/>
    <property type="evidence" value="ECO:0007669"/>
    <property type="project" value="UniProtKB-KW"/>
</dbReference>
<dbReference type="GO" id="GO:0005694">
    <property type="term" value="C:chromosome"/>
    <property type="evidence" value="ECO:0007669"/>
    <property type="project" value="UniProtKB-SubCell"/>
</dbReference>
<evidence type="ECO:0000256" key="16">
    <source>
        <dbReference type="ARBA" id="ARBA00023010"/>
    </source>
</evidence>
<feature type="region of interest" description="Disordered" evidence="25">
    <location>
        <begin position="371"/>
        <end position="465"/>
    </location>
</feature>
<evidence type="ECO:0000256" key="10">
    <source>
        <dbReference type="ARBA" id="ARBA00022553"/>
    </source>
</evidence>
<evidence type="ECO:0000313" key="28">
    <source>
        <dbReference type="RefSeq" id="XP_022302097.1"/>
    </source>
</evidence>
<organism evidence="27 29">
    <name type="scientific">Crassostrea virginica</name>
    <name type="common">Eastern oyster</name>
    <dbReference type="NCBI Taxonomy" id="6565"/>
    <lineage>
        <taxon>Eukaryota</taxon>
        <taxon>Metazoa</taxon>
        <taxon>Spiralia</taxon>
        <taxon>Lophotrochozoa</taxon>
        <taxon>Mollusca</taxon>
        <taxon>Bivalvia</taxon>
        <taxon>Autobranchia</taxon>
        <taxon>Pteriomorphia</taxon>
        <taxon>Ostreida</taxon>
        <taxon>Ostreoidea</taxon>
        <taxon>Ostreidae</taxon>
        <taxon>Crassostrea</taxon>
    </lineage>
</organism>
<feature type="compositionally biased region" description="Basic and acidic residues" evidence="25">
    <location>
        <begin position="1962"/>
        <end position="1971"/>
    </location>
</feature>
<evidence type="ECO:0000256" key="9">
    <source>
        <dbReference type="ARBA" id="ARBA00022490"/>
    </source>
</evidence>
<comment type="function">
    <text evidence="22">As a component of the TREX-2 complex, involved in the export of mRNAs to the cytoplasm through the nuclear pores. Through the acetylation of histones, affects the assembly of nucleosomes at immunoglobulin variable region genes and promotes the recruitment and positioning of transcription complex to favor DNA cytosine deaminase AICDA/AID targeting, hence promoting somatic hypermutations.</text>
</comment>
<dbReference type="Gene3D" id="1.25.40.990">
    <property type="match status" value="1"/>
</dbReference>
<evidence type="ECO:0000256" key="3">
    <source>
        <dbReference type="ARBA" id="ARBA00004567"/>
    </source>
</evidence>
<feature type="compositionally biased region" description="Low complexity" evidence="25">
    <location>
        <begin position="28"/>
        <end position="42"/>
    </location>
</feature>
<dbReference type="InterPro" id="IPR045107">
    <property type="entry name" value="SAC3/GANP/THP3"/>
</dbReference>
<dbReference type="InterPro" id="IPR035979">
    <property type="entry name" value="RBD_domain_sf"/>
</dbReference>
<evidence type="ECO:0000256" key="2">
    <source>
        <dbReference type="ARBA" id="ARBA00004496"/>
    </source>
</evidence>
<feature type="compositionally biased region" description="Polar residues" evidence="25">
    <location>
        <begin position="43"/>
        <end position="84"/>
    </location>
</feature>
<dbReference type="Gene3D" id="3.30.70.330">
    <property type="match status" value="1"/>
</dbReference>
<keyword evidence="20" id="KW-0012">Acyltransferase</keyword>
<evidence type="ECO:0000256" key="4">
    <source>
        <dbReference type="ARBA" id="ARBA00004642"/>
    </source>
</evidence>
<feature type="region of interest" description="Disordered" evidence="25">
    <location>
        <begin position="1956"/>
        <end position="1975"/>
    </location>
</feature>
<gene>
    <name evidence="28 29" type="primary">LOC111110055</name>
</gene>
<feature type="domain" description="RRM" evidence="26">
    <location>
        <begin position="572"/>
        <end position="645"/>
    </location>
</feature>
<evidence type="ECO:0000256" key="24">
    <source>
        <dbReference type="PROSITE-ProRule" id="PRU00176"/>
    </source>
</evidence>
<evidence type="ECO:0000256" key="21">
    <source>
        <dbReference type="ARBA" id="ARBA00038443"/>
    </source>
</evidence>
<evidence type="ECO:0000256" key="15">
    <source>
        <dbReference type="ARBA" id="ARBA00022990"/>
    </source>
</evidence>
<keyword evidence="18" id="KW-0906">Nuclear pore complex</keyword>
<keyword evidence="17" id="KW-0175">Coiled coil</keyword>
<keyword evidence="14" id="KW-0653">Protein transport</keyword>
<dbReference type="FunFam" id="1.25.40.990:FF:000003">
    <property type="entry name" value="germinal-center associated nuclear protein isoform X2"/>
    <property type="match status" value="1"/>
</dbReference>
<feature type="compositionally biased region" description="Low complexity" evidence="25">
    <location>
        <begin position="85"/>
        <end position="100"/>
    </location>
</feature>
<comment type="subcellular location">
    <subcellularLocation>
        <location evidence="1">Chromosome</location>
    </subcellularLocation>
    <subcellularLocation>
        <location evidence="2">Cytoplasm</location>
    </subcellularLocation>
    <subcellularLocation>
        <location evidence="3">Nucleus</location>
        <location evidence="3">Nuclear pore complex</location>
    </subcellularLocation>
    <subcellularLocation>
        <location evidence="4">Nucleus</location>
        <location evidence="4">Nucleoplasm</location>
    </subcellularLocation>
</comment>
<dbReference type="OrthoDB" id="21502at2759"/>
<keyword evidence="15" id="KW-0007">Acetylation</keyword>
<name>A0A8B8BFT4_CRAVI</name>
<sequence length="2135" mass="234480">MSNPFQNSSSPFGTSFGTQPSNQSQKVFGGSTPFGSPFGQSPVTNFGSSAFGSGSTNTAFGAPTTNTAFGAPTTNTAFGAPTTNTAFGAPTSSSAFGSGSNSTGFGAGPTTTGFGGTGGFGGSSAGSGFKSGAGGFGTGSVFGTTTASSGFGIGTSNNVSGFGTGLSGSTPGQGFGPGGFGHGPSAVSSSGGFAGGFPASSTTGGFASGSVGSTSSGFGHLSAFGKTAGFGNTTQSGGTFGTTLSTSSGFGTTGGFGQKTGEMPFGQSPSFGVTNKQVTTNIQMSSSSGTVASAINSQPSAGIFGQTNAFSSQANPISINAKKTFGTTTSSAFGTSTSTGIAAFGTGSGSVPFGVSSAASSKTFGGVPSVGSGSFGAPNQSTGPQRDSLIKSSRPEADFAGSKFGSEGLFGKNTNTQLFSKPGPLTSPEVGGATSRPHPGFGSEGEDVGPSSSDDKGEIKGLVPPASKFILRTSAPRAIQSTSNEGFETLTSTSKKSLFSSDEGGAQRLGASQVLFGKAIAGTHNKVWKRSSDGEEGRKIKRKSSDGTEEENQAKRTTLARLLSVVDDKDRVALICKNVPPRFNNSQRLRQHFSKFGEISRVFPKPEKGMATIHFKTHEGALEAKRKGAVVMKGEKKMELFWSSYSPSGKARVRQSSTEDMGGQPSGPIKRQAQGKPGISQYKWKRNDVADELSSMSGTGEQQQTLSRPAEVKVQQSQLTERAARHSSPVPSTSGSALPSKIDKGAIFSLKSSTARNNSDKLQILNLRDKVNRIGSKKQSDLATAKAFVGTCTDMCPEKERYDREEKRRLHNYEVLQGTEGTGNPQVNHSLAVKEYSRSSADQEEPLPYELRTLPTLTLTMTYLLSQIADQGEDGKWGDWFDFLWNRTRGIRKEITQQQFCSTESTALLEKCVRFHIFCAERLCEEDMHSFDDKINNENMTKCLQTLKENYCDLEKKQVFCPNEAEMRCYMVLMNLNQGDILRETQQLRPEVRNTTYINYALQVYAALNSNNYVRFFRLVRQGSFLCACITHRYFTQVRKKALQILLKAYRKGIQLPLDELVRTLGFDDQNEAAQFCQFFGLTTDESCVTLDKAMFIEPEENWCPRRSALIEQKRTTSIGEAINGEPLPALSLPQPENSFDASGKFVGQILVKDSDLADSSRKEATSAPPVADHAPLPTPVLPTPQPVSPRKTKVTFSPEEVKEEARSLFWDVIDSMCLDIGQEVKREVVEPLMEASVSVYESITTEVVAEFVSTLADSVTTLQKQQKAEREAQARNRVSAHVTSDILREVLDEETLRSAQEEYREVQAELKRQRIERCSAEISEAILNSSVLDMTLSLSEEFYQKDVVERLEQLEDYEQCVKINRTGRFFRIWKAQHAARVKFKRSMLDFPSSSAMLDPTEQIETLLPDTRAEDIEDDGFYVNQTTKLSVESPIEFLKRLEAEEKALTAHEIYRNLCQQKAWRPLDLGSLVGGQLMKQNKAISKKDPHLGALFWKLVISLPDPDYIQSETQGRSLRQLTKWLKAKFHRGSSHSTNLSSLQNELLSLYSVPVSVNSLCGSLGVCVRLLEGNITIGDVAGTLLGTSALLFVLPPPIREDPEWLLWEEENRRLEELLRRKPCSPALPLVVVCPVPANERVEEHFVRRCLNIDDLILGGLISDMSLCVLPYGDEDLPEGIDVANPEISEKLSDGVRWLSQHSVGDLGLRSRHLRLLVEDLLQEHFYSRVLYNLKQRKLNGYLHQDPNTIISLYNAVVSHLMQVLTSPKLFDYSWPASEFTHSKKHDLPPLYWNSDTHLEALHGLLYDLRLPRFVYSKEERYDWSAVCAGVWAYVQKIVQNFEPSQCLDLTSKIRVLLHRAQKDFEDVCDLRTGVSQCRPSYINMPWTDLIMACVDFKISEVDFTDPDSETAMEEMIVGYNKADLADFEFPQEWRHFENDKDREGTISLEETFQKAAASQCSWRRNQRETEDKSSKVKPKVKSVILDPLPKSVHDATRASSRLSTAIEEEKLKSRNFEKYLQNLVNDSNPNETNIPDISGLPPWSVFEAEEDAEEISRSFYKDSVFGPEVSVWRYGRYELDRTQGYELDRTLGLDRTMGQPRVSDKVIQLEEDLRTQRRASDVYELQLQRWIQEGEEGL</sequence>
<evidence type="ECO:0000313" key="27">
    <source>
        <dbReference type="Proteomes" id="UP000694844"/>
    </source>
</evidence>
<dbReference type="PROSITE" id="PS50102">
    <property type="entry name" value="RRM"/>
    <property type="match status" value="1"/>
</dbReference>
<feature type="region of interest" description="Disordered" evidence="25">
    <location>
        <begin position="1158"/>
        <end position="1199"/>
    </location>
</feature>
<feature type="region of interest" description="Disordered" evidence="25">
    <location>
        <begin position="527"/>
        <end position="553"/>
    </location>
</feature>
<dbReference type="GO" id="GO:0005737">
    <property type="term" value="C:cytoplasm"/>
    <property type="evidence" value="ECO:0007669"/>
    <property type="project" value="UniProtKB-SubCell"/>
</dbReference>
<dbReference type="GO" id="GO:0006406">
    <property type="term" value="P:mRNA export from nucleus"/>
    <property type="evidence" value="ECO:0007669"/>
    <property type="project" value="TreeGrafter"/>
</dbReference>
<proteinExistence type="inferred from homology"/>
<evidence type="ECO:0000259" key="26">
    <source>
        <dbReference type="PROSITE" id="PS50102"/>
    </source>
</evidence>
<keyword evidence="19" id="KW-0539">Nucleus</keyword>
<keyword evidence="10" id="KW-0597">Phosphoprotein</keyword>
<dbReference type="PANTHER" id="PTHR12436">
    <property type="entry name" value="80 KDA MCM3-ASSOCIATED PROTEIN"/>
    <property type="match status" value="1"/>
</dbReference>
<evidence type="ECO:0000256" key="6">
    <source>
        <dbReference type="ARBA" id="ARBA00022448"/>
    </source>
</evidence>
<evidence type="ECO:0000256" key="11">
    <source>
        <dbReference type="ARBA" id="ARBA00022679"/>
    </source>
</evidence>
<evidence type="ECO:0000256" key="17">
    <source>
        <dbReference type="ARBA" id="ARBA00023054"/>
    </source>
</evidence>
<dbReference type="GO" id="GO:0005643">
    <property type="term" value="C:nuclear pore"/>
    <property type="evidence" value="ECO:0007669"/>
    <property type="project" value="UniProtKB-SubCell"/>
</dbReference>
<protein>
    <recommendedName>
        <fullName evidence="23">Germinal-center associated nuclear protein</fullName>
        <ecNumber evidence="5">2.3.1.48</ecNumber>
    </recommendedName>
</protein>
<evidence type="ECO:0000256" key="18">
    <source>
        <dbReference type="ARBA" id="ARBA00023132"/>
    </source>
</evidence>
<keyword evidence="12" id="KW-0509">mRNA transport</keyword>
<evidence type="ECO:0000256" key="23">
    <source>
        <dbReference type="ARBA" id="ARBA00069544"/>
    </source>
</evidence>
<keyword evidence="24" id="KW-0694">RNA-binding</keyword>
<evidence type="ECO:0000256" key="12">
    <source>
        <dbReference type="ARBA" id="ARBA00022816"/>
    </source>
</evidence>
<keyword evidence="11" id="KW-0808">Transferase</keyword>
<dbReference type="InterPro" id="IPR012677">
    <property type="entry name" value="Nucleotide-bd_a/b_plait_sf"/>
</dbReference>
<dbReference type="Pfam" id="PF00076">
    <property type="entry name" value="RRM_1"/>
    <property type="match status" value="1"/>
</dbReference>
<keyword evidence="8" id="KW-0488">Methylation</keyword>
<feature type="compositionally biased region" description="Polar residues" evidence="25">
    <location>
        <begin position="694"/>
        <end position="707"/>
    </location>
</feature>
<feature type="compositionally biased region" description="Gly residues" evidence="25">
    <location>
        <begin position="164"/>
        <end position="182"/>
    </location>
</feature>
<evidence type="ECO:0000256" key="1">
    <source>
        <dbReference type="ARBA" id="ARBA00004286"/>
    </source>
</evidence>